<dbReference type="RefSeq" id="XP_031865250.1">
    <property type="nucleotide sequence ID" value="XM_032018413.1"/>
</dbReference>
<sequence length="81" mass="9064">MPESTRMAGTRQEETASECETCPLPNAIYVPMVDLTLSPSATDWSWVMRFGICFAFEYTRVCEAANDVDDQIQAGNLEPRV</sequence>
<dbReference type="EMBL" id="NPIC01000013">
    <property type="protein sequence ID" value="RDL31001.1"/>
    <property type="molecule type" value="Genomic_DNA"/>
</dbReference>
<gene>
    <name evidence="1" type="ORF">BP5553_09790</name>
</gene>
<dbReference type="Proteomes" id="UP000254866">
    <property type="component" value="Unassembled WGS sequence"/>
</dbReference>
<evidence type="ECO:0000313" key="2">
    <source>
        <dbReference type="Proteomes" id="UP000254866"/>
    </source>
</evidence>
<keyword evidence="2" id="KW-1185">Reference proteome</keyword>
<organism evidence="1 2">
    <name type="scientific">Venustampulla echinocandica</name>
    <dbReference type="NCBI Taxonomy" id="2656787"/>
    <lineage>
        <taxon>Eukaryota</taxon>
        <taxon>Fungi</taxon>
        <taxon>Dikarya</taxon>
        <taxon>Ascomycota</taxon>
        <taxon>Pezizomycotina</taxon>
        <taxon>Leotiomycetes</taxon>
        <taxon>Helotiales</taxon>
        <taxon>Pleuroascaceae</taxon>
        <taxon>Venustampulla</taxon>
    </lineage>
</organism>
<proteinExistence type="predicted"/>
<protein>
    <submittedName>
        <fullName evidence="1">Uncharacterized protein</fullName>
    </submittedName>
</protein>
<dbReference type="AlphaFoldDB" id="A0A370TAN4"/>
<comment type="caution">
    <text evidence="1">The sequence shown here is derived from an EMBL/GenBank/DDBJ whole genome shotgun (WGS) entry which is preliminary data.</text>
</comment>
<name>A0A370TAN4_9HELO</name>
<reference evidence="1 2" key="1">
    <citation type="journal article" date="2018" name="IMA Fungus">
        <title>IMA Genome-F 9: Draft genome sequence of Annulohypoxylon stygium, Aspergillus mulundensis, Berkeleyomyces basicola (syn. Thielaviopsis basicola), Ceratocystis smalleyi, two Cercospora beticola strains, Coleophoma cylindrospora, Fusarium fracticaudum, Phialophora cf. hyalina, and Morchella septimelata.</title>
        <authorList>
            <person name="Wingfield B.D."/>
            <person name="Bills G.F."/>
            <person name="Dong Y."/>
            <person name="Huang W."/>
            <person name="Nel W.J."/>
            <person name="Swalarsk-Parry B.S."/>
            <person name="Vaghefi N."/>
            <person name="Wilken P.M."/>
            <person name="An Z."/>
            <person name="de Beer Z.W."/>
            <person name="De Vos L."/>
            <person name="Chen L."/>
            <person name="Duong T.A."/>
            <person name="Gao Y."/>
            <person name="Hammerbacher A."/>
            <person name="Kikkert J.R."/>
            <person name="Li Y."/>
            <person name="Li H."/>
            <person name="Li K."/>
            <person name="Li Q."/>
            <person name="Liu X."/>
            <person name="Ma X."/>
            <person name="Naidoo K."/>
            <person name="Pethybridge S.J."/>
            <person name="Sun J."/>
            <person name="Steenkamp E.T."/>
            <person name="van der Nest M.A."/>
            <person name="van Wyk S."/>
            <person name="Wingfield M.J."/>
            <person name="Xiong C."/>
            <person name="Yue Q."/>
            <person name="Zhang X."/>
        </authorList>
    </citation>
    <scope>NUCLEOTIDE SEQUENCE [LARGE SCALE GENOMIC DNA]</scope>
    <source>
        <strain evidence="1 2">BP 5553</strain>
    </source>
</reference>
<dbReference type="GeneID" id="43602639"/>
<evidence type="ECO:0000313" key="1">
    <source>
        <dbReference type="EMBL" id="RDL31001.1"/>
    </source>
</evidence>
<accession>A0A370TAN4</accession>